<dbReference type="Proteomes" id="UP001286313">
    <property type="component" value="Unassembled WGS sequence"/>
</dbReference>
<dbReference type="AlphaFoldDB" id="A0AAE1G470"/>
<evidence type="ECO:0000313" key="3">
    <source>
        <dbReference type="EMBL" id="KAK3882963.1"/>
    </source>
</evidence>
<evidence type="ECO:0000256" key="2">
    <source>
        <dbReference type="SAM" id="MobiDB-lite"/>
    </source>
</evidence>
<keyword evidence="4" id="KW-1185">Reference proteome</keyword>
<protein>
    <submittedName>
        <fullName evidence="3">Uncharacterized protein</fullName>
    </submittedName>
</protein>
<evidence type="ECO:0000313" key="4">
    <source>
        <dbReference type="Proteomes" id="UP001286313"/>
    </source>
</evidence>
<feature type="coiled-coil region" evidence="1">
    <location>
        <begin position="47"/>
        <end position="74"/>
    </location>
</feature>
<dbReference type="EMBL" id="JAWQEG010001042">
    <property type="protein sequence ID" value="KAK3882963.1"/>
    <property type="molecule type" value="Genomic_DNA"/>
</dbReference>
<sequence>MKDSPSDTRWIRADKRSRKRLLQDTEPSYSRAIHTESDEQGEPLLSARGLQQQFEELQRQRDALLTEKTSWENEKTVLLKKAESAFERIYGTYGGKTTRWLTHFHPTHLHLHPQPHRHTTRLKHIPPYLLTFHHITLRTHTCCSHTHHHTDHQYYPHPTHAPTTSPTHYTPEHTPPHPLTFHHITLRTHAPAISFPLLSRQLLPPYYLHSLNRHHLPPLPSRYPSLHHLTLSLTHLHPPALPPLPSHLT</sequence>
<proteinExistence type="predicted"/>
<keyword evidence="1" id="KW-0175">Coiled coil</keyword>
<reference evidence="3" key="1">
    <citation type="submission" date="2023-10" db="EMBL/GenBank/DDBJ databases">
        <title>Genome assemblies of two species of porcelain crab, Petrolisthes cinctipes and Petrolisthes manimaculis (Anomura: Porcellanidae).</title>
        <authorList>
            <person name="Angst P."/>
        </authorList>
    </citation>
    <scope>NUCLEOTIDE SEQUENCE</scope>
    <source>
        <strain evidence="3">PB745_01</strain>
        <tissue evidence="3">Gill</tissue>
    </source>
</reference>
<accession>A0AAE1G470</accession>
<comment type="caution">
    <text evidence="3">The sequence shown here is derived from an EMBL/GenBank/DDBJ whole genome shotgun (WGS) entry which is preliminary data.</text>
</comment>
<evidence type="ECO:0000256" key="1">
    <source>
        <dbReference type="SAM" id="Coils"/>
    </source>
</evidence>
<name>A0AAE1G470_PETCI</name>
<feature type="region of interest" description="Disordered" evidence="2">
    <location>
        <begin position="21"/>
        <end position="42"/>
    </location>
</feature>
<organism evidence="3 4">
    <name type="scientific">Petrolisthes cinctipes</name>
    <name type="common">Flat porcelain crab</name>
    <dbReference type="NCBI Taxonomy" id="88211"/>
    <lineage>
        <taxon>Eukaryota</taxon>
        <taxon>Metazoa</taxon>
        <taxon>Ecdysozoa</taxon>
        <taxon>Arthropoda</taxon>
        <taxon>Crustacea</taxon>
        <taxon>Multicrustacea</taxon>
        <taxon>Malacostraca</taxon>
        <taxon>Eumalacostraca</taxon>
        <taxon>Eucarida</taxon>
        <taxon>Decapoda</taxon>
        <taxon>Pleocyemata</taxon>
        <taxon>Anomura</taxon>
        <taxon>Galatheoidea</taxon>
        <taxon>Porcellanidae</taxon>
        <taxon>Petrolisthes</taxon>
    </lineage>
</organism>
<gene>
    <name evidence="3" type="ORF">Pcinc_012684</name>
</gene>